<comment type="caution">
    <text evidence="7">The sequence shown here is derived from an EMBL/GenBank/DDBJ whole genome shotgun (WGS) entry which is preliminary data.</text>
</comment>
<dbReference type="SUPFAM" id="SSF53807">
    <property type="entry name" value="Helical backbone' metal receptor"/>
    <property type="match status" value="1"/>
</dbReference>
<evidence type="ECO:0000256" key="3">
    <source>
        <dbReference type="ARBA" id="ARBA00022448"/>
    </source>
</evidence>
<dbReference type="Proteomes" id="UP001597307">
    <property type="component" value="Unassembled WGS sequence"/>
</dbReference>
<dbReference type="InterPro" id="IPR051313">
    <property type="entry name" value="Bact_iron-sidero_bind"/>
</dbReference>
<comment type="similarity">
    <text evidence="2">Belongs to the bacterial solute-binding protein 8 family.</text>
</comment>
<protein>
    <submittedName>
        <fullName evidence="7">Iron-siderophore ABC transporter substrate-binding protein</fullName>
    </submittedName>
</protein>
<accession>A0ABW4Q8A0</accession>
<keyword evidence="4 5" id="KW-0732">Signal</keyword>
<dbReference type="PROSITE" id="PS50983">
    <property type="entry name" value="FE_B12_PBP"/>
    <property type="match status" value="1"/>
</dbReference>
<dbReference type="EMBL" id="JBHUGA010000030">
    <property type="protein sequence ID" value="MFD1846841.1"/>
    <property type="molecule type" value="Genomic_DNA"/>
</dbReference>
<name>A0ABW4Q8A0_9MICC</name>
<reference evidence="8" key="1">
    <citation type="journal article" date="2019" name="Int. J. Syst. Evol. Microbiol.">
        <title>The Global Catalogue of Microorganisms (GCM) 10K type strain sequencing project: providing services to taxonomists for standard genome sequencing and annotation.</title>
        <authorList>
            <consortium name="The Broad Institute Genomics Platform"/>
            <consortium name="The Broad Institute Genome Sequencing Center for Infectious Disease"/>
            <person name="Wu L."/>
            <person name="Ma J."/>
        </authorList>
    </citation>
    <scope>NUCLEOTIDE SEQUENCE [LARGE SCALE GENOMIC DNA]</scope>
    <source>
        <strain evidence="8">JCM 11496</strain>
    </source>
</reference>
<feature type="chain" id="PRO_5045300473" evidence="5">
    <location>
        <begin position="25"/>
        <end position="326"/>
    </location>
</feature>
<evidence type="ECO:0000259" key="6">
    <source>
        <dbReference type="PROSITE" id="PS50983"/>
    </source>
</evidence>
<evidence type="ECO:0000256" key="2">
    <source>
        <dbReference type="ARBA" id="ARBA00008814"/>
    </source>
</evidence>
<gene>
    <name evidence="7" type="ORF">ACFSFX_09550</name>
</gene>
<dbReference type="Gene3D" id="3.40.50.1980">
    <property type="entry name" value="Nitrogenase molybdenum iron protein domain"/>
    <property type="match status" value="2"/>
</dbReference>
<evidence type="ECO:0000313" key="8">
    <source>
        <dbReference type="Proteomes" id="UP001597307"/>
    </source>
</evidence>
<comment type="subcellular location">
    <subcellularLocation>
        <location evidence="1">Cell envelope</location>
    </subcellularLocation>
</comment>
<feature type="signal peptide" evidence="5">
    <location>
        <begin position="1"/>
        <end position="24"/>
    </location>
</feature>
<dbReference type="PANTHER" id="PTHR30532">
    <property type="entry name" value="IRON III DICITRATE-BINDING PERIPLASMIC PROTEIN"/>
    <property type="match status" value="1"/>
</dbReference>
<keyword evidence="8" id="KW-1185">Reference proteome</keyword>
<dbReference type="PANTHER" id="PTHR30532:SF1">
    <property type="entry name" value="IRON(3+)-HYDROXAMATE-BINDING PROTEIN FHUD"/>
    <property type="match status" value="1"/>
</dbReference>
<organism evidence="7 8">
    <name type="scientific">Arthrobacter flavus</name>
    <dbReference type="NCBI Taxonomy" id="95172"/>
    <lineage>
        <taxon>Bacteria</taxon>
        <taxon>Bacillati</taxon>
        <taxon>Actinomycetota</taxon>
        <taxon>Actinomycetes</taxon>
        <taxon>Micrococcales</taxon>
        <taxon>Micrococcaceae</taxon>
        <taxon>Arthrobacter</taxon>
    </lineage>
</organism>
<dbReference type="PROSITE" id="PS51257">
    <property type="entry name" value="PROKAR_LIPOPROTEIN"/>
    <property type="match status" value="1"/>
</dbReference>
<evidence type="ECO:0000256" key="1">
    <source>
        <dbReference type="ARBA" id="ARBA00004196"/>
    </source>
</evidence>
<proteinExistence type="inferred from homology"/>
<keyword evidence="3" id="KW-0813">Transport</keyword>
<feature type="domain" description="Fe/B12 periplasmic-binding" evidence="6">
    <location>
        <begin position="60"/>
        <end position="326"/>
    </location>
</feature>
<dbReference type="CDD" id="cd01146">
    <property type="entry name" value="FhuD"/>
    <property type="match status" value="1"/>
</dbReference>
<evidence type="ECO:0000256" key="5">
    <source>
        <dbReference type="SAM" id="SignalP"/>
    </source>
</evidence>
<evidence type="ECO:0000256" key="4">
    <source>
        <dbReference type="ARBA" id="ARBA00022729"/>
    </source>
</evidence>
<sequence>MRKTPLLAALAAGALLAISGCGTTEDTASSDASADTGSGESITIVDSRGKEVVLDGPATRVAGSEWGVIENMVSLGVMPVGAADIEGYETWVSSAPLDDTVTDIGTRGEPSIDTLVALEPDLLLVTDSLVDGAIEQIEETIPVIVVPGGDAADNIGQMFETIDLIAQATGTEDAAEELKATFEAKVEEGRAAVEAAGAAGDAVAFSDSYVDAGSVSIRPYAEGSLVSDVFAEIGLENAWSMEGDPAYGLAQTDVEGLTELGDTHFWYMANDAFGDPYTEELADNAIWMDLPFVTEDKVVRFPDSIWTFGGPSSMAQIIDAAVDALN</sequence>
<dbReference type="RefSeq" id="WP_343878334.1">
    <property type="nucleotide sequence ID" value="NZ_BAAAIJ010000013.1"/>
</dbReference>
<evidence type="ECO:0000313" key="7">
    <source>
        <dbReference type="EMBL" id="MFD1846841.1"/>
    </source>
</evidence>
<dbReference type="InterPro" id="IPR002491">
    <property type="entry name" value="ABC_transptr_periplasmic_BD"/>
</dbReference>
<dbReference type="Pfam" id="PF01497">
    <property type="entry name" value="Peripla_BP_2"/>
    <property type="match status" value="1"/>
</dbReference>